<evidence type="ECO:0000256" key="3">
    <source>
        <dbReference type="ARBA" id="ARBA00022679"/>
    </source>
</evidence>
<evidence type="ECO:0000256" key="7">
    <source>
        <dbReference type="ARBA" id="ARBA00023098"/>
    </source>
</evidence>
<dbReference type="PANTHER" id="PTHR11157:SF126">
    <property type="entry name" value="ELONGATION OF VERY LONG CHAIN FATTY ACIDS PROTEIN"/>
    <property type="match status" value="1"/>
</dbReference>
<name>A0A9Q0RJA1_BLOTA</name>
<feature type="transmembrane region" description="Helical" evidence="10">
    <location>
        <begin position="223"/>
        <end position="241"/>
    </location>
</feature>
<feature type="transmembrane region" description="Helical" evidence="10">
    <location>
        <begin position="127"/>
        <end position="146"/>
    </location>
</feature>
<keyword evidence="9 10" id="KW-0275">Fatty acid biosynthesis</keyword>
<dbReference type="AlphaFoldDB" id="A0A9Q0RJA1"/>
<dbReference type="GO" id="GO:0042761">
    <property type="term" value="P:very long-chain fatty acid biosynthetic process"/>
    <property type="evidence" value="ECO:0007669"/>
    <property type="project" value="TreeGrafter"/>
</dbReference>
<comment type="caution">
    <text evidence="11">The sequence shown here is derived from an EMBL/GenBank/DDBJ whole genome shotgun (WGS) entry which is preliminary data.</text>
</comment>
<dbReference type="Proteomes" id="UP001142055">
    <property type="component" value="Chromosome 3"/>
</dbReference>
<reference evidence="11" key="1">
    <citation type="submission" date="2022-12" db="EMBL/GenBank/DDBJ databases">
        <title>Genome assemblies of Blomia tropicalis.</title>
        <authorList>
            <person name="Cui Y."/>
        </authorList>
    </citation>
    <scope>NUCLEOTIDE SEQUENCE</scope>
    <source>
        <tissue evidence="11">Adult mites</tissue>
    </source>
</reference>
<feature type="transmembrane region" description="Helical" evidence="10">
    <location>
        <begin position="40"/>
        <end position="58"/>
    </location>
</feature>
<evidence type="ECO:0000313" key="11">
    <source>
        <dbReference type="EMBL" id="KAJ6216549.1"/>
    </source>
</evidence>
<comment type="catalytic activity">
    <reaction evidence="10">
        <text>a very-long-chain acyl-CoA + malonyl-CoA + H(+) = a very-long-chain 3-oxoacyl-CoA + CO2 + CoA</text>
        <dbReference type="Rhea" id="RHEA:32727"/>
        <dbReference type="ChEBI" id="CHEBI:15378"/>
        <dbReference type="ChEBI" id="CHEBI:16526"/>
        <dbReference type="ChEBI" id="CHEBI:57287"/>
        <dbReference type="ChEBI" id="CHEBI:57384"/>
        <dbReference type="ChEBI" id="CHEBI:90725"/>
        <dbReference type="ChEBI" id="CHEBI:90736"/>
        <dbReference type="EC" id="2.3.1.199"/>
    </reaction>
</comment>
<protein>
    <recommendedName>
        <fullName evidence="10">Elongation of very long chain fatty acids protein</fullName>
        <ecNumber evidence="10">2.3.1.199</ecNumber>
    </recommendedName>
    <alternativeName>
        <fullName evidence="10">Very-long-chain 3-oxoacyl-CoA synthase</fullName>
    </alternativeName>
</protein>
<dbReference type="GO" id="GO:0030148">
    <property type="term" value="P:sphingolipid biosynthetic process"/>
    <property type="evidence" value="ECO:0007669"/>
    <property type="project" value="TreeGrafter"/>
</dbReference>
<dbReference type="GO" id="GO:0009922">
    <property type="term" value="F:fatty acid elongase activity"/>
    <property type="evidence" value="ECO:0007669"/>
    <property type="project" value="UniProtKB-EC"/>
</dbReference>
<feature type="transmembrane region" description="Helical" evidence="10">
    <location>
        <begin position="182"/>
        <end position="202"/>
    </location>
</feature>
<evidence type="ECO:0000256" key="5">
    <source>
        <dbReference type="ARBA" id="ARBA00022832"/>
    </source>
</evidence>
<keyword evidence="4 10" id="KW-0812">Transmembrane</keyword>
<dbReference type="InterPro" id="IPR002076">
    <property type="entry name" value="ELO_fam"/>
</dbReference>
<keyword evidence="2 10" id="KW-0444">Lipid biosynthesis</keyword>
<dbReference type="GO" id="GO:0019367">
    <property type="term" value="P:fatty acid elongation, saturated fatty acid"/>
    <property type="evidence" value="ECO:0007669"/>
    <property type="project" value="TreeGrafter"/>
</dbReference>
<gene>
    <name evidence="11" type="ORF">RDWZM_007706</name>
</gene>
<evidence type="ECO:0000256" key="10">
    <source>
        <dbReference type="RuleBase" id="RU361115"/>
    </source>
</evidence>
<dbReference type="Pfam" id="PF01151">
    <property type="entry name" value="ELO"/>
    <property type="match status" value="1"/>
</dbReference>
<evidence type="ECO:0000256" key="8">
    <source>
        <dbReference type="ARBA" id="ARBA00023136"/>
    </source>
</evidence>
<sequence length="279" mass="33730">MTRPINGSNVETFTINYWMVTIWEENGDPRLTGYPLMSSFMYPLIISLIYYFIVLYAGPRFMKYRKPFSLKWTLIVYNIAMSLFNGYYFYKILFGVEFKGLCSIIFNIDYWSFRDNDEKTRSQLPLLYLYALSKYIEMLDTIFFVLRKKDNQITGLHVYHHSTVPIISWIYGRLYTYNSLSLVFSLINSPVHTIMYAYYGLAAIGPQMQPYLWWKRYITQFQIVQFMILITYDIYFFIYQIGYPSYYFYDVMFQSVLYLTLFTRLYIRSYKGENRSKEE</sequence>
<keyword evidence="7 10" id="KW-0443">Lipid metabolism</keyword>
<evidence type="ECO:0000256" key="2">
    <source>
        <dbReference type="ARBA" id="ARBA00022516"/>
    </source>
</evidence>
<feature type="transmembrane region" description="Helical" evidence="10">
    <location>
        <begin position="247"/>
        <end position="267"/>
    </location>
</feature>
<evidence type="ECO:0000313" key="12">
    <source>
        <dbReference type="Proteomes" id="UP001142055"/>
    </source>
</evidence>
<accession>A0A9Q0RJA1</accession>
<dbReference type="EC" id="2.3.1.199" evidence="10"/>
<dbReference type="PANTHER" id="PTHR11157">
    <property type="entry name" value="FATTY ACID ACYL TRANSFERASE-RELATED"/>
    <property type="match status" value="1"/>
</dbReference>
<feature type="transmembrane region" description="Helical" evidence="10">
    <location>
        <begin position="70"/>
        <end position="90"/>
    </location>
</feature>
<keyword evidence="12" id="KW-1185">Reference proteome</keyword>
<keyword evidence="3 10" id="KW-0808">Transferase</keyword>
<evidence type="ECO:0000256" key="4">
    <source>
        <dbReference type="ARBA" id="ARBA00022692"/>
    </source>
</evidence>
<evidence type="ECO:0000256" key="9">
    <source>
        <dbReference type="ARBA" id="ARBA00023160"/>
    </source>
</evidence>
<comment type="subcellular location">
    <subcellularLocation>
        <location evidence="1">Membrane</location>
        <topology evidence="1">Multi-pass membrane protein</topology>
    </subcellularLocation>
</comment>
<evidence type="ECO:0000256" key="1">
    <source>
        <dbReference type="ARBA" id="ARBA00004141"/>
    </source>
</evidence>
<dbReference type="GO" id="GO:0034626">
    <property type="term" value="P:fatty acid elongation, polyunsaturated fatty acid"/>
    <property type="evidence" value="ECO:0007669"/>
    <property type="project" value="TreeGrafter"/>
</dbReference>
<evidence type="ECO:0000256" key="6">
    <source>
        <dbReference type="ARBA" id="ARBA00022989"/>
    </source>
</evidence>
<dbReference type="GO" id="GO:0005789">
    <property type="term" value="C:endoplasmic reticulum membrane"/>
    <property type="evidence" value="ECO:0007669"/>
    <property type="project" value="TreeGrafter"/>
</dbReference>
<dbReference type="EMBL" id="JAPWDV010000003">
    <property type="protein sequence ID" value="KAJ6216549.1"/>
    <property type="molecule type" value="Genomic_DNA"/>
</dbReference>
<dbReference type="GO" id="GO:0034625">
    <property type="term" value="P:fatty acid elongation, monounsaturated fatty acid"/>
    <property type="evidence" value="ECO:0007669"/>
    <property type="project" value="TreeGrafter"/>
</dbReference>
<keyword evidence="8 10" id="KW-0472">Membrane</keyword>
<organism evidence="11 12">
    <name type="scientific">Blomia tropicalis</name>
    <name type="common">Mite</name>
    <dbReference type="NCBI Taxonomy" id="40697"/>
    <lineage>
        <taxon>Eukaryota</taxon>
        <taxon>Metazoa</taxon>
        <taxon>Ecdysozoa</taxon>
        <taxon>Arthropoda</taxon>
        <taxon>Chelicerata</taxon>
        <taxon>Arachnida</taxon>
        <taxon>Acari</taxon>
        <taxon>Acariformes</taxon>
        <taxon>Sarcoptiformes</taxon>
        <taxon>Astigmata</taxon>
        <taxon>Glycyphagoidea</taxon>
        <taxon>Echimyopodidae</taxon>
        <taxon>Blomia</taxon>
    </lineage>
</organism>
<proteinExistence type="inferred from homology"/>
<dbReference type="OMA" id="WARWGIL"/>
<comment type="similarity">
    <text evidence="10">Belongs to the ELO family.</text>
</comment>
<keyword evidence="5 10" id="KW-0276">Fatty acid metabolism</keyword>
<keyword evidence="6 10" id="KW-1133">Transmembrane helix</keyword>